<sequence>MILQVYYLFFFAREVFSIELNRTITVCQNKPAKLSCINNSNIKITSVQVGPLKEPYRIETGNTDLLSLSDDNSTLTQHKLEGVCNEKQFCLVNETSINFTQYQIPRTIDVSYRCEYEYVGCYVDNWSRAFGFHDGNPHNKVSTQFCYKFCSKQPQSFRYFATENGNECYCGNGEKLGKGAYKLSSGCTTVCRNNRHDICGGVWKLSVYDMNT</sequence>
<accession>A0A8B6GCP3</accession>
<dbReference type="PANTHER" id="PTHR24269">
    <property type="entry name" value="KREMEN PROTEIN"/>
    <property type="match status" value="1"/>
</dbReference>
<dbReference type="Pfam" id="PF01822">
    <property type="entry name" value="WSC"/>
    <property type="match status" value="1"/>
</dbReference>
<feature type="non-terminal residue" evidence="8">
    <location>
        <position position="1"/>
    </location>
</feature>
<keyword evidence="2" id="KW-0812">Transmembrane</keyword>
<feature type="domain" description="WSC" evidence="7">
    <location>
        <begin position="115"/>
        <end position="211"/>
    </location>
</feature>
<evidence type="ECO:0000313" key="9">
    <source>
        <dbReference type="Proteomes" id="UP000596742"/>
    </source>
</evidence>
<evidence type="ECO:0000256" key="2">
    <source>
        <dbReference type="ARBA" id="ARBA00022692"/>
    </source>
</evidence>
<keyword evidence="9" id="KW-1185">Reference proteome</keyword>
<evidence type="ECO:0000256" key="1">
    <source>
        <dbReference type="ARBA" id="ARBA00004167"/>
    </source>
</evidence>
<evidence type="ECO:0000256" key="3">
    <source>
        <dbReference type="ARBA" id="ARBA00022729"/>
    </source>
</evidence>
<dbReference type="Proteomes" id="UP000596742">
    <property type="component" value="Unassembled WGS sequence"/>
</dbReference>
<dbReference type="Gene3D" id="2.60.120.740">
    <property type="match status" value="1"/>
</dbReference>
<dbReference type="InterPro" id="IPR002889">
    <property type="entry name" value="WSC_carb-bd"/>
</dbReference>
<keyword evidence="3" id="KW-0732">Signal</keyword>
<keyword evidence="6" id="KW-0325">Glycoprotein</keyword>
<dbReference type="InterPro" id="IPR051836">
    <property type="entry name" value="Kremen_rcpt"/>
</dbReference>
<gene>
    <name evidence="8" type="ORF">MGAL_10B012202</name>
</gene>
<dbReference type="OrthoDB" id="4781at2759"/>
<dbReference type="PROSITE" id="PS51212">
    <property type="entry name" value="WSC"/>
    <property type="match status" value="1"/>
</dbReference>
<reference evidence="8" key="1">
    <citation type="submission" date="2018-11" db="EMBL/GenBank/DDBJ databases">
        <authorList>
            <person name="Alioto T."/>
            <person name="Alioto T."/>
        </authorList>
    </citation>
    <scope>NUCLEOTIDE SEQUENCE</scope>
</reference>
<evidence type="ECO:0000256" key="6">
    <source>
        <dbReference type="ARBA" id="ARBA00023180"/>
    </source>
</evidence>
<protein>
    <recommendedName>
        <fullName evidence="7">WSC domain-containing protein</fullName>
    </recommendedName>
</protein>
<comment type="caution">
    <text evidence="8">The sequence shown here is derived from an EMBL/GenBank/DDBJ whole genome shotgun (WGS) entry which is preliminary data.</text>
</comment>
<dbReference type="GO" id="GO:0005886">
    <property type="term" value="C:plasma membrane"/>
    <property type="evidence" value="ECO:0007669"/>
    <property type="project" value="TreeGrafter"/>
</dbReference>
<proteinExistence type="predicted"/>
<evidence type="ECO:0000259" key="7">
    <source>
        <dbReference type="PROSITE" id="PS51212"/>
    </source>
</evidence>
<evidence type="ECO:0000256" key="4">
    <source>
        <dbReference type="ARBA" id="ARBA00022989"/>
    </source>
</evidence>
<evidence type="ECO:0000256" key="5">
    <source>
        <dbReference type="ARBA" id="ARBA00023136"/>
    </source>
</evidence>
<organism evidence="8 9">
    <name type="scientific">Mytilus galloprovincialis</name>
    <name type="common">Mediterranean mussel</name>
    <dbReference type="NCBI Taxonomy" id="29158"/>
    <lineage>
        <taxon>Eukaryota</taxon>
        <taxon>Metazoa</taxon>
        <taxon>Spiralia</taxon>
        <taxon>Lophotrochozoa</taxon>
        <taxon>Mollusca</taxon>
        <taxon>Bivalvia</taxon>
        <taxon>Autobranchia</taxon>
        <taxon>Pteriomorphia</taxon>
        <taxon>Mytilida</taxon>
        <taxon>Mytiloidea</taxon>
        <taxon>Mytilidae</taxon>
        <taxon>Mytilinae</taxon>
        <taxon>Mytilus</taxon>
    </lineage>
</organism>
<keyword evidence="4" id="KW-1133">Transmembrane helix</keyword>
<keyword evidence="5" id="KW-0472">Membrane</keyword>
<name>A0A8B6GCP3_MYTGA</name>
<dbReference type="EMBL" id="UYJE01008221">
    <property type="protein sequence ID" value="VDI62121.1"/>
    <property type="molecule type" value="Genomic_DNA"/>
</dbReference>
<dbReference type="AlphaFoldDB" id="A0A8B6GCP3"/>
<dbReference type="PANTHER" id="PTHR24269:SF16">
    <property type="entry name" value="PROTEIN SLG1"/>
    <property type="match status" value="1"/>
</dbReference>
<evidence type="ECO:0000313" key="8">
    <source>
        <dbReference type="EMBL" id="VDI62121.1"/>
    </source>
</evidence>
<dbReference type="SMART" id="SM00321">
    <property type="entry name" value="WSC"/>
    <property type="match status" value="1"/>
</dbReference>
<dbReference type="CDD" id="cd22823">
    <property type="entry name" value="Gal_Rha_Lectin"/>
    <property type="match status" value="1"/>
</dbReference>
<dbReference type="InterPro" id="IPR043159">
    <property type="entry name" value="Lectin_gal-bd_sf"/>
</dbReference>
<comment type="subcellular location">
    <subcellularLocation>
        <location evidence="1">Membrane</location>
        <topology evidence="1">Single-pass membrane protein</topology>
    </subcellularLocation>
</comment>